<comment type="caution">
    <text evidence="2">The sequence shown here is derived from an EMBL/GenBank/DDBJ whole genome shotgun (WGS) entry which is preliminary data.</text>
</comment>
<proteinExistence type="predicted"/>
<protein>
    <submittedName>
        <fullName evidence="2">Uncharacterized protein</fullName>
    </submittedName>
</protein>
<feature type="transmembrane region" description="Helical" evidence="1">
    <location>
        <begin position="144"/>
        <end position="164"/>
    </location>
</feature>
<gene>
    <name evidence="2" type="ORF">SteCoe_6792</name>
</gene>
<evidence type="ECO:0000313" key="2">
    <source>
        <dbReference type="EMBL" id="OMJ90810.1"/>
    </source>
</evidence>
<keyword evidence="3" id="KW-1185">Reference proteome</keyword>
<sequence length="230" mass="25925">MNLKLEILLLFLGGCIRIIILGTDIYYLLFVSYKGTYTYYVAFCSLFAPSLILAFIYIFLAISDLTKHHFSILKLLVALLFVIGDSFGVNYFVFTIILCTNTVTHGDFYIVDVLFKSSALVNSIFQSMPQIIVQIYNNQYMENWTIFTIFSVGATAFSMVYTIFKLGYAVDKVKQYEVAAGAEKNKAPETNSASTVPSKKLKAQPARFSSMNIIVPTDVNDEEEIYNSNI</sequence>
<accession>A0A1R2CPB4</accession>
<dbReference type="EMBL" id="MPUH01000095">
    <property type="protein sequence ID" value="OMJ90810.1"/>
    <property type="molecule type" value="Genomic_DNA"/>
</dbReference>
<organism evidence="2 3">
    <name type="scientific">Stentor coeruleus</name>
    <dbReference type="NCBI Taxonomy" id="5963"/>
    <lineage>
        <taxon>Eukaryota</taxon>
        <taxon>Sar</taxon>
        <taxon>Alveolata</taxon>
        <taxon>Ciliophora</taxon>
        <taxon>Postciliodesmatophora</taxon>
        <taxon>Heterotrichea</taxon>
        <taxon>Heterotrichida</taxon>
        <taxon>Stentoridae</taxon>
        <taxon>Stentor</taxon>
    </lineage>
</organism>
<reference evidence="2 3" key="1">
    <citation type="submission" date="2016-11" db="EMBL/GenBank/DDBJ databases">
        <title>The macronuclear genome of Stentor coeruleus: a giant cell with tiny introns.</title>
        <authorList>
            <person name="Slabodnick M."/>
            <person name="Ruby J.G."/>
            <person name="Reiff S.B."/>
            <person name="Swart E.C."/>
            <person name="Gosai S."/>
            <person name="Prabakaran S."/>
            <person name="Witkowska E."/>
            <person name="Larue G.E."/>
            <person name="Fisher S."/>
            <person name="Freeman R.M."/>
            <person name="Gunawardena J."/>
            <person name="Chu W."/>
            <person name="Stover N.A."/>
            <person name="Gregory B.D."/>
            <person name="Nowacki M."/>
            <person name="Derisi J."/>
            <person name="Roy S.W."/>
            <person name="Marshall W.F."/>
            <person name="Sood P."/>
        </authorList>
    </citation>
    <scope>NUCLEOTIDE SEQUENCE [LARGE SCALE GENOMIC DNA]</scope>
    <source>
        <strain evidence="2">WM001</strain>
    </source>
</reference>
<feature type="transmembrane region" description="Helical" evidence="1">
    <location>
        <begin position="72"/>
        <end position="98"/>
    </location>
</feature>
<keyword evidence="1" id="KW-1133">Transmembrane helix</keyword>
<name>A0A1R2CPB4_9CILI</name>
<feature type="transmembrane region" description="Helical" evidence="1">
    <location>
        <begin position="7"/>
        <end position="31"/>
    </location>
</feature>
<dbReference type="OrthoDB" id="323704at2759"/>
<keyword evidence="1" id="KW-0472">Membrane</keyword>
<evidence type="ECO:0000256" key="1">
    <source>
        <dbReference type="SAM" id="Phobius"/>
    </source>
</evidence>
<dbReference type="AlphaFoldDB" id="A0A1R2CPB4"/>
<dbReference type="Proteomes" id="UP000187209">
    <property type="component" value="Unassembled WGS sequence"/>
</dbReference>
<keyword evidence="1" id="KW-0812">Transmembrane</keyword>
<feature type="transmembrane region" description="Helical" evidence="1">
    <location>
        <begin position="37"/>
        <end position="60"/>
    </location>
</feature>
<evidence type="ECO:0000313" key="3">
    <source>
        <dbReference type="Proteomes" id="UP000187209"/>
    </source>
</evidence>